<proteinExistence type="predicted"/>
<dbReference type="EMBL" id="JAWXVI010000001">
    <property type="protein sequence ID" value="MDX6187767.1"/>
    <property type="molecule type" value="Genomic_DNA"/>
</dbReference>
<evidence type="ECO:0000313" key="1">
    <source>
        <dbReference type="EMBL" id="MDX6187767.1"/>
    </source>
</evidence>
<gene>
    <name evidence="1" type="ORF">SGQ83_00255</name>
</gene>
<sequence length="188" mass="21482">MKNTLETLFQSFETGIRSSKAIKPKDYLKNIGLDYAELRIGFNSGQFHHRESQESKDEFEALGMLKKSDAGVRKEDLTAYTAFGRYGLIFPLLDKENTIVNYFAVRFNLETPKEEYLNNEGIYPAYPSANTKRLYLAPTVIDCASLLQSKALENRDAVMAMHNGELLTQHMEALKSLYELEEIIIIKN</sequence>
<protein>
    <submittedName>
        <fullName evidence="1">Uncharacterized protein</fullName>
    </submittedName>
</protein>
<reference evidence="1 2" key="1">
    <citation type="submission" date="2023-11" db="EMBL/GenBank/DDBJ databases">
        <title>Unpublished Manusciprt.</title>
        <authorList>
            <person name="Saticioglu I.B."/>
            <person name="Ay H."/>
            <person name="Ajmi N."/>
            <person name="Altun S."/>
            <person name="Duman M."/>
        </authorList>
    </citation>
    <scope>NUCLEOTIDE SEQUENCE [LARGE SCALE GENOMIC DNA]</scope>
    <source>
        <strain evidence="1 2">Fl-318</strain>
    </source>
</reference>
<comment type="caution">
    <text evidence="1">The sequence shown here is derived from an EMBL/GenBank/DDBJ whole genome shotgun (WGS) entry which is preliminary data.</text>
</comment>
<dbReference type="Proteomes" id="UP001273350">
    <property type="component" value="Unassembled WGS sequence"/>
</dbReference>
<dbReference type="RefSeq" id="WP_230002781.1">
    <property type="nucleotide sequence ID" value="NZ_CP087134.1"/>
</dbReference>
<accession>A0ABU4R5C1</accession>
<evidence type="ECO:0000313" key="2">
    <source>
        <dbReference type="Proteomes" id="UP001273350"/>
    </source>
</evidence>
<name>A0ABU4R5C1_9FLAO</name>
<organism evidence="1 2">
    <name type="scientific">Flavobacterium cupriresistens</name>
    <dbReference type="NCBI Taxonomy" id="2893885"/>
    <lineage>
        <taxon>Bacteria</taxon>
        <taxon>Pseudomonadati</taxon>
        <taxon>Bacteroidota</taxon>
        <taxon>Flavobacteriia</taxon>
        <taxon>Flavobacteriales</taxon>
        <taxon>Flavobacteriaceae</taxon>
        <taxon>Flavobacterium</taxon>
    </lineage>
</organism>
<keyword evidence="2" id="KW-1185">Reference proteome</keyword>